<dbReference type="SUPFAM" id="SSF49723">
    <property type="entry name" value="Lipase/lipooxygenase domain (PLAT/LH2 domain)"/>
    <property type="match status" value="1"/>
</dbReference>
<proteinExistence type="predicted"/>
<protein>
    <submittedName>
        <fullName evidence="8">ALOX5</fullName>
        <ecNumber evidence="8">1.13.11.34</ecNumber>
    </submittedName>
</protein>
<evidence type="ECO:0000256" key="3">
    <source>
        <dbReference type="ARBA" id="ARBA00023002"/>
    </source>
</evidence>
<dbReference type="GO" id="GO:0004051">
    <property type="term" value="F:arachidonate 5-lipoxygenase activity"/>
    <property type="evidence" value="ECO:0007669"/>
    <property type="project" value="UniProtKB-EC"/>
</dbReference>
<dbReference type="Gene3D" id="1.20.245.10">
    <property type="entry name" value="Lipoxygenase-1, Domain 5"/>
    <property type="match status" value="3"/>
</dbReference>
<feature type="domain" description="PLAT" evidence="6">
    <location>
        <begin position="2"/>
        <end position="119"/>
    </location>
</feature>
<evidence type="ECO:0000259" key="7">
    <source>
        <dbReference type="PROSITE" id="PS51393"/>
    </source>
</evidence>
<organism evidence="8 9">
    <name type="scientific">Mytilus coruscus</name>
    <name type="common">Sea mussel</name>
    <dbReference type="NCBI Taxonomy" id="42192"/>
    <lineage>
        <taxon>Eukaryota</taxon>
        <taxon>Metazoa</taxon>
        <taxon>Spiralia</taxon>
        <taxon>Lophotrochozoa</taxon>
        <taxon>Mollusca</taxon>
        <taxon>Bivalvia</taxon>
        <taxon>Autobranchia</taxon>
        <taxon>Pteriomorphia</taxon>
        <taxon>Mytilida</taxon>
        <taxon>Mytiloidea</taxon>
        <taxon>Mytilidae</taxon>
        <taxon>Mytilinae</taxon>
        <taxon>Mytilus</taxon>
    </lineage>
</organism>
<dbReference type="InterPro" id="IPR001024">
    <property type="entry name" value="PLAT/LH2_dom"/>
</dbReference>
<keyword evidence="1" id="KW-0479">Metal-binding</keyword>
<dbReference type="SUPFAM" id="SSF48484">
    <property type="entry name" value="Lipoxigenase"/>
    <property type="match status" value="1"/>
</dbReference>
<evidence type="ECO:0000313" key="8">
    <source>
        <dbReference type="EMBL" id="CAC5359681.1"/>
    </source>
</evidence>
<evidence type="ECO:0000256" key="1">
    <source>
        <dbReference type="ARBA" id="ARBA00022723"/>
    </source>
</evidence>
<evidence type="ECO:0000256" key="2">
    <source>
        <dbReference type="ARBA" id="ARBA00022964"/>
    </source>
</evidence>
<evidence type="ECO:0000256" key="5">
    <source>
        <dbReference type="PROSITE-ProRule" id="PRU00152"/>
    </source>
</evidence>
<dbReference type="EMBL" id="CACVKT020000520">
    <property type="protein sequence ID" value="CAC5359681.1"/>
    <property type="molecule type" value="Genomic_DNA"/>
</dbReference>
<dbReference type="Proteomes" id="UP000507470">
    <property type="component" value="Unassembled WGS sequence"/>
</dbReference>
<evidence type="ECO:0000259" key="6">
    <source>
        <dbReference type="PROSITE" id="PS50095"/>
    </source>
</evidence>
<comment type="caution">
    <text evidence="5">Lacks conserved residue(s) required for the propagation of feature annotation.</text>
</comment>
<name>A0A6J8A2N4_MYTCO</name>
<evidence type="ECO:0000313" key="9">
    <source>
        <dbReference type="Proteomes" id="UP000507470"/>
    </source>
</evidence>
<dbReference type="GO" id="GO:0046872">
    <property type="term" value="F:metal ion binding"/>
    <property type="evidence" value="ECO:0007669"/>
    <property type="project" value="UniProtKB-KW"/>
</dbReference>
<dbReference type="InterPro" id="IPR000907">
    <property type="entry name" value="LipOase"/>
</dbReference>
<dbReference type="PANTHER" id="PTHR11771">
    <property type="entry name" value="LIPOXYGENASE"/>
    <property type="match status" value="1"/>
</dbReference>
<dbReference type="EC" id="1.13.11.34" evidence="8"/>
<accession>A0A6J8A2N4</accession>
<dbReference type="Gene3D" id="2.40.180.10">
    <property type="entry name" value="Catalase core domain"/>
    <property type="match status" value="1"/>
</dbReference>
<gene>
    <name evidence="8" type="ORF">MCOR_2434</name>
</gene>
<dbReference type="PRINTS" id="PR00087">
    <property type="entry name" value="LIPOXYGENASE"/>
</dbReference>
<keyword evidence="4" id="KW-0443">Lipid metabolism</keyword>
<feature type="domain" description="Lipoxygenase" evidence="7">
    <location>
        <begin position="116"/>
        <end position="443"/>
    </location>
</feature>
<dbReference type="PROSITE" id="PS50095">
    <property type="entry name" value="PLAT"/>
    <property type="match status" value="1"/>
</dbReference>
<feature type="domain" description="Lipoxygenase" evidence="7">
    <location>
        <begin position="451"/>
        <end position="535"/>
    </location>
</feature>
<dbReference type="InterPro" id="IPR013819">
    <property type="entry name" value="LipOase_C"/>
</dbReference>
<keyword evidence="3 8" id="KW-0560">Oxidoreductase</keyword>
<dbReference type="GO" id="GO:0034440">
    <property type="term" value="P:lipid oxidation"/>
    <property type="evidence" value="ECO:0007669"/>
    <property type="project" value="InterPro"/>
</dbReference>
<dbReference type="Gene3D" id="3.10.450.60">
    <property type="match status" value="1"/>
</dbReference>
<dbReference type="PROSITE" id="PS51393">
    <property type="entry name" value="LIPOXYGENASE_3"/>
    <property type="match status" value="2"/>
</dbReference>
<keyword evidence="9" id="KW-1185">Reference proteome</keyword>
<dbReference type="InterPro" id="IPR036392">
    <property type="entry name" value="PLAT/LH2_dom_sf"/>
</dbReference>
<dbReference type="Pfam" id="PF00305">
    <property type="entry name" value="Lipoxygenase"/>
    <property type="match status" value="1"/>
</dbReference>
<dbReference type="OrthoDB" id="407298at2759"/>
<sequence length="535" mass="62197">MVFYKIAVKTSDHIRDGTDANVYIKLYEEGNQTIVHALDNCFKNDFERDHIDIFSVSSQFNISKVQRVELWRDNCGFLSNWYLDWIEVTNKATNTKCLFPAMKWIKENHRYFFNNMDSCLPQDDPFKESRKSKLQDKQKEYELRVNIDGLPAQVKELPEEEKFSCIYKCRLEIETMLNEAAKFCLVKCNGNEWKDFDDVKNMYTLFGCPRGSKYFNDDESFGRQRLNGLNPSLLKLCTGIPEKFGVTEDIIRPFLEGKTMRQAMDGNRLFIIDLGILEDCPTLRKYIVMTCPFALFYFNDCKRLMPIAIQLFQKENQSFPVFLPSDPEYTWMLAKMWYSLADSTYHQALTHLNFTHLMMEGISVAAKRNLAHSHPIMNLLNPHFLYLMAIDSLALSTLIEFGGIIDKTSNAGINGHFYLMRKSMDWWSLDLHGTLPEELKSRGSPVTEDCILQTIANRPQLLELMAITKVLSQKATQSLGDFERQMIVDPPAVEIVKEFQQKLRDVGKIIDKRNKQREHPYDWLHPKAIPNAISI</sequence>
<keyword evidence="2" id="KW-0223">Dioxygenase</keyword>
<dbReference type="AlphaFoldDB" id="A0A6J8A2N4"/>
<dbReference type="InterPro" id="IPR036226">
    <property type="entry name" value="LipOase_C_sf"/>
</dbReference>
<dbReference type="SMART" id="SM00308">
    <property type="entry name" value="LH2"/>
    <property type="match status" value="1"/>
</dbReference>
<reference evidence="8 9" key="1">
    <citation type="submission" date="2020-06" db="EMBL/GenBank/DDBJ databases">
        <authorList>
            <person name="Li R."/>
            <person name="Bekaert M."/>
        </authorList>
    </citation>
    <scope>NUCLEOTIDE SEQUENCE [LARGE SCALE GENOMIC DNA]</scope>
    <source>
        <strain evidence="9">wild</strain>
    </source>
</reference>
<evidence type="ECO:0000256" key="4">
    <source>
        <dbReference type="ARBA" id="ARBA00023098"/>
    </source>
</evidence>